<dbReference type="InterPro" id="IPR002575">
    <property type="entry name" value="Aminoglycoside_PTrfase"/>
</dbReference>
<keyword evidence="2" id="KW-0808">Transferase</keyword>
<protein>
    <submittedName>
        <fullName evidence="2">Phosphotransferase</fullName>
    </submittedName>
</protein>
<evidence type="ECO:0000259" key="1">
    <source>
        <dbReference type="Pfam" id="PF01636"/>
    </source>
</evidence>
<gene>
    <name evidence="2" type="ORF">H0I39_00750</name>
</gene>
<evidence type="ECO:0000313" key="3">
    <source>
        <dbReference type="Proteomes" id="UP000589716"/>
    </source>
</evidence>
<name>A0A853IK49_9BURK</name>
<sequence>MALSPQDLHRIAQSRGWRDGRVEVFDTASGKVTVKGLRATRHAARYHLLNGVARLLGLPFLQAAPMPGGRQAQQTEVARLRALHGVGARVPEVLHVDEDHFVMRWLGQDHLGDVIQSHHPQAAALWREAGDALVRLHAAGQYLSQGFARNMIVDGAPAAPAWPG</sequence>
<dbReference type="SUPFAM" id="SSF56112">
    <property type="entry name" value="Protein kinase-like (PK-like)"/>
    <property type="match status" value="1"/>
</dbReference>
<dbReference type="RefSeq" id="WP_180549227.1">
    <property type="nucleotide sequence ID" value="NZ_JACCKX010000001.1"/>
</dbReference>
<dbReference type="EMBL" id="JACCKX010000001">
    <property type="protein sequence ID" value="NZA00672.1"/>
    <property type="molecule type" value="Genomic_DNA"/>
</dbReference>
<dbReference type="GO" id="GO:0016740">
    <property type="term" value="F:transferase activity"/>
    <property type="evidence" value="ECO:0007669"/>
    <property type="project" value="UniProtKB-KW"/>
</dbReference>
<accession>A0A853IK49</accession>
<dbReference type="Pfam" id="PF01636">
    <property type="entry name" value="APH"/>
    <property type="match status" value="1"/>
</dbReference>
<comment type="caution">
    <text evidence="2">The sequence shown here is derived from an EMBL/GenBank/DDBJ whole genome shotgun (WGS) entry which is preliminary data.</text>
</comment>
<dbReference type="Proteomes" id="UP000589716">
    <property type="component" value="Unassembled WGS sequence"/>
</dbReference>
<dbReference type="AlphaFoldDB" id="A0A853IK49"/>
<feature type="domain" description="Aminoglycoside phosphotransferase" evidence="1">
    <location>
        <begin position="71"/>
        <end position="149"/>
    </location>
</feature>
<organism evidence="2 3">
    <name type="scientific">Ottowia beijingensis</name>
    <dbReference type="NCBI Taxonomy" id="1207057"/>
    <lineage>
        <taxon>Bacteria</taxon>
        <taxon>Pseudomonadati</taxon>
        <taxon>Pseudomonadota</taxon>
        <taxon>Betaproteobacteria</taxon>
        <taxon>Burkholderiales</taxon>
        <taxon>Comamonadaceae</taxon>
        <taxon>Ottowia</taxon>
    </lineage>
</organism>
<dbReference type="InterPro" id="IPR011009">
    <property type="entry name" value="Kinase-like_dom_sf"/>
</dbReference>
<keyword evidence="3" id="KW-1185">Reference proteome</keyword>
<evidence type="ECO:0000313" key="2">
    <source>
        <dbReference type="EMBL" id="NZA00672.1"/>
    </source>
</evidence>
<proteinExistence type="predicted"/>
<reference evidence="2 3" key="1">
    <citation type="submission" date="2020-07" db="EMBL/GenBank/DDBJ databases">
        <authorList>
            <person name="Maaloum M."/>
        </authorList>
    </citation>
    <scope>NUCLEOTIDE SEQUENCE [LARGE SCALE GENOMIC DNA]</scope>
    <source>
        <strain evidence="2 3">GCS-AN-3</strain>
    </source>
</reference>